<dbReference type="EMBL" id="JAYKYQ010000003">
    <property type="protein sequence ID" value="MEB3510125.1"/>
    <property type="molecule type" value="Genomic_DNA"/>
</dbReference>
<organism evidence="1 2">
    <name type="scientific">Nocardia implantans</name>
    <dbReference type="NCBI Taxonomy" id="3108168"/>
    <lineage>
        <taxon>Bacteria</taxon>
        <taxon>Bacillati</taxon>
        <taxon>Actinomycetota</taxon>
        <taxon>Actinomycetes</taxon>
        <taxon>Mycobacteriales</taxon>
        <taxon>Nocardiaceae</taxon>
        <taxon>Nocardia</taxon>
    </lineage>
</organism>
<reference evidence="1 2" key="1">
    <citation type="submission" date="2023-12" db="EMBL/GenBank/DDBJ databases">
        <title>novel species in genus Nocarida.</title>
        <authorList>
            <person name="Li Z."/>
        </authorList>
    </citation>
    <scope>NUCLEOTIDE SEQUENCE [LARGE SCALE GENOMIC DNA]</scope>
    <source>
        <strain evidence="1 2">CDC186</strain>
    </source>
</reference>
<evidence type="ECO:0000313" key="1">
    <source>
        <dbReference type="EMBL" id="MEB3510125.1"/>
    </source>
</evidence>
<name>A0ABU6ARL5_9NOCA</name>
<accession>A0ABU6ARL5</accession>
<dbReference type="SUPFAM" id="SSF54909">
    <property type="entry name" value="Dimeric alpha+beta barrel"/>
    <property type="match status" value="1"/>
</dbReference>
<sequence length="116" mass="12512">MTESKMLVFSNAVAGQDDAFNEWYDTRHLAEVVQVPGVTSGQRFELVPAALPGGNAEAPAHRYLAVYELSDDPDTVVRAFLERAGNGQIQLDEALDVSTLAVSVWRARGKGHAAAE</sequence>
<keyword evidence="2" id="KW-1185">Reference proteome</keyword>
<gene>
    <name evidence="1" type="ORF">U3653_08860</name>
</gene>
<evidence type="ECO:0000313" key="2">
    <source>
        <dbReference type="Proteomes" id="UP001348098"/>
    </source>
</evidence>
<dbReference type="Proteomes" id="UP001348098">
    <property type="component" value="Unassembled WGS sequence"/>
</dbReference>
<proteinExistence type="predicted"/>
<dbReference type="RefSeq" id="WP_195079134.1">
    <property type="nucleotide sequence ID" value="NZ_JAYESH010000003.1"/>
</dbReference>
<protein>
    <submittedName>
        <fullName evidence="1">DUF4286 family protein</fullName>
    </submittedName>
</protein>
<dbReference type="InterPro" id="IPR011008">
    <property type="entry name" value="Dimeric_a/b-barrel"/>
</dbReference>
<comment type="caution">
    <text evidence="1">The sequence shown here is derived from an EMBL/GenBank/DDBJ whole genome shotgun (WGS) entry which is preliminary data.</text>
</comment>